<dbReference type="GO" id="GO:0022857">
    <property type="term" value="F:transmembrane transporter activity"/>
    <property type="evidence" value="ECO:0007669"/>
    <property type="project" value="InterPro"/>
</dbReference>
<dbReference type="Gene3D" id="3.40.190.120">
    <property type="entry name" value="Osmoprotection protein (prox), domain 2"/>
    <property type="match status" value="1"/>
</dbReference>
<feature type="compositionally biased region" description="Basic residues" evidence="1">
    <location>
        <begin position="19"/>
        <end position="34"/>
    </location>
</feature>
<reference evidence="4" key="1">
    <citation type="submission" date="2017-05" db="EMBL/GenBank/DDBJ databases">
        <authorList>
            <person name="Varghese N."/>
            <person name="Submissions S."/>
        </authorList>
    </citation>
    <scope>NUCLEOTIDE SEQUENCE</scope>
    <source>
        <strain evidence="4">Su22</strain>
    </source>
</reference>
<dbReference type="Pfam" id="PF04069">
    <property type="entry name" value="OpuAC"/>
    <property type="match status" value="1"/>
</dbReference>
<dbReference type="Gene3D" id="3.40.190.10">
    <property type="entry name" value="Periplasmic binding protein-like II"/>
    <property type="match status" value="1"/>
</dbReference>
<proteinExistence type="predicted"/>
<comment type="caution">
    <text evidence="4">The sequence shown here is derived from an EMBL/GenBank/DDBJ whole genome shotgun (WGS) entry which is preliminary data.</text>
</comment>
<gene>
    <name evidence="4" type="ORF">SAMN06296020_1116</name>
</gene>
<evidence type="ECO:0000313" key="4">
    <source>
        <dbReference type="EMBL" id="SMP63386.1"/>
    </source>
</evidence>
<feature type="compositionally biased region" description="Basic and acidic residues" evidence="1">
    <location>
        <begin position="7"/>
        <end position="18"/>
    </location>
</feature>
<dbReference type="Proteomes" id="UP001158066">
    <property type="component" value="Unassembled WGS sequence"/>
</dbReference>
<keyword evidence="5" id="KW-1185">Reference proteome</keyword>
<protein>
    <submittedName>
        <fullName evidence="4">Osmoprotectant transport system substrate-binding protein/osmoprotectant transport system permease protein</fullName>
    </submittedName>
</protein>
<evidence type="ECO:0000256" key="1">
    <source>
        <dbReference type="SAM" id="MobiDB-lite"/>
    </source>
</evidence>
<accession>A0AA45WXA7</accession>
<dbReference type="RefSeq" id="WP_283409929.1">
    <property type="nucleotide sequence ID" value="NZ_FXUF01000011.1"/>
</dbReference>
<dbReference type="AlphaFoldDB" id="A0AA45WXA7"/>
<name>A0AA45WXA7_9CLOT</name>
<dbReference type="SUPFAM" id="SSF53850">
    <property type="entry name" value="Periplasmic binding protein-like II"/>
    <property type="match status" value="1"/>
</dbReference>
<dbReference type="EMBL" id="FXUF01000011">
    <property type="protein sequence ID" value="SMP63386.1"/>
    <property type="molecule type" value="Genomic_DNA"/>
</dbReference>
<keyword evidence="2" id="KW-0812">Transmembrane</keyword>
<dbReference type="InterPro" id="IPR007210">
    <property type="entry name" value="ABC_Gly_betaine_transp_sub-bd"/>
</dbReference>
<feature type="transmembrane region" description="Helical" evidence="2">
    <location>
        <begin position="38"/>
        <end position="57"/>
    </location>
</feature>
<feature type="region of interest" description="Disordered" evidence="1">
    <location>
        <begin position="1"/>
        <end position="34"/>
    </location>
</feature>
<evidence type="ECO:0000256" key="2">
    <source>
        <dbReference type="SAM" id="Phobius"/>
    </source>
</evidence>
<keyword evidence="2" id="KW-0472">Membrane</keyword>
<feature type="domain" description="ABC-type glycine betaine transport system substrate-binding" evidence="3">
    <location>
        <begin position="65"/>
        <end position="329"/>
    </location>
</feature>
<evidence type="ECO:0000259" key="3">
    <source>
        <dbReference type="Pfam" id="PF04069"/>
    </source>
</evidence>
<dbReference type="GO" id="GO:0043190">
    <property type="term" value="C:ATP-binding cassette (ABC) transporter complex"/>
    <property type="evidence" value="ECO:0007669"/>
    <property type="project" value="InterPro"/>
</dbReference>
<sequence length="334" mass="37192">MKKHSCTMRESKPENGQRDHHRQSHSPNHSHRAVHRPGFRGAALLLTLLVMAVLLAGCGSQEVNKVVIASKPMPEQYVLAEMLGLLIEAETDIEVELNHGIGGGTSNIHPAMERGDIDIYPEYTGTGWLFVLKEDLISDPQALYQATKEAYAAAYQIHWTGLYGFENTYGIAVTREVAAAHQMNSITDLVAVSPTLTFATNADFFEREDGYPGLQEVYGLAFGSLKEIDIGLRYDVVRNNQTDALAVFTTDGQLQEVDVVVLEDDRHFFPAYHAATLVRMETLDKYPELEAVLEKLTGQIANEDMIAMNYAVEVENKDPREVAENFLREKGLLP</sequence>
<organism evidence="4 5">
    <name type="scientific">Anoxynatronum buryatiense</name>
    <dbReference type="NCBI Taxonomy" id="489973"/>
    <lineage>
        <taxon>Bacteria</taxon>
        <taxon>Bacillati</taxon>
        <taxon>Bacillota</taxon>
        <taxon>Clostridia</taxon>
        <taxon>Eubacteriales</taxon>
        <taxon>Clostridiaceae</taxon>
        <taxon>Anoxynatronum</taxon>
    </lineage>
</organism>
<evidence type="ECO:0000313" key="5">
    <source>
        <dbReference type="Proteomes" id="UP001158066"/>
    </source>
</evidence>
<keyword evidence="2" id="KW-1133">Transmembrane helix</keyword>